<evidence type="ECO:0000259" key="2">
    <source>
        <dbReference type="Pfam" id="PF00117"/>
    </source>
</evidence>
<evidence type="ECO:0000313" key="4">
    <source>
        <dbReference type="Proteomes" id="UP000003934"/>
    </source>
</evidence>
<dbReference type="PROSITE" id="PS51273">
    <property type="entry name" value="GATASE_TYPE_1"/>
    <property type="match status" value="1"/>
</dbReference>
<organism evidence="3 4">
    <name type="scientific">Candidatus Carsonella ruddii HC isolate Thao2000</name>
    <dbReference type="NCBI Taxonomy" id="1202538"/>
    <lineage>
        <taxon>Bacteria</taxon>
        <taxon>Pseudomonadati</taxon>
        <taxon>Pseudomonadota</taxon>
        <taxon>Gammaproteobacteria</taxon>
        <taxon>Oceanospirillales</taxon>
        <taxon>Halomonadaceae</taxon>
        <taxon>Zymobacter group</taxon>
        <taxon>Candidatus Carsonella</taxon>
    </lineage>
</organism>
<feature type="domain" description="Glutamine amidotransferase" evidence="2">
    <location>
        <begin position="4"/>
        <end position="169"/>
    </location>
</feature>
<dbReference type="HOGENOM" id="CLU_014340_1_2_6"/>
<accession>J3YPZ0</accession>
<proteinExistence type="predicted"/>
<gene>
    <name evidence="3" type="primary">trpG</name>
    <name evidence="3" type="ORF">A353_047</name>
</gene>
<sequence>MILFLDNYDSFSYNIIKKIFLKNLKINSISYNIKNFFFKFIIEKIIIIGPGPNNVINSNLITILLDKFLGKKKFLGVCLGHQIICCYFNSKIYKLNIFNHAQYKSLFFYIKKYNIFLKKKIISYNSLSCNKNYILKNISNNKNEFFIFYNKKLKIKSYQFHFESIISNNNNF</sequence>
<dbReference type="GO" id="GO:0000162">
    <property type="term" value="P:L-tryptophan biosynthetic process"/>
    <property type="evidence" value="ECO:0007669"/>
    <property type="project" value="TreeGrafter"/>
</dbReference>
<dbReference type="PRINTS" id="PR00096">
    <property type="entry name" value="GATASE"/>
</dbReference>
<dbReference type="PATRIC" id="fig|1202538.3.peg.43"/>
<dbReference type="SUPFAM" id="SSF52317">
    <property type="entry name" value="Class I glutamine amidotransferase-like"/>
    <property type="match status" value="1"/>
</dbReference>
<dbReference type="KEGG" id="crh:A353_047"/>
<dbReference type="InterPro" id="IPR050472">
    <property type="entry name" value="Anth_synth/Amidotransfase"/>
</dbReference>
<reference evidence="3 4" key="1">
    <citation type="journal article" date="2012" name="Mol. Biol. Evol.">
        <title>Genome reduction and co-evolution between the primary and secondary bacterial symbionts of psyllids.</title>
        <authorList>
            <person name="Sloan D.B."/>
            <person name="Moran N.A."/>
        </authorList>
    </citation>
    <scope>NUCLEOTIDE SEQUENCE [LARGE SCALE GENOMIC DNA]</scope>
    <source>
        <strain evidence="3 4">HC</strain>
    </source>
</reference>
<dbReference type="PANTHER" id="PTHR43418:SF4">
    <property type="entry name" value="MULTIFUNCTIONAL TRYPTOPHAN BIOSYNTHESIS PROTEIN"/>
    <property type="match status" value="1"/>
</dbReference>
<dbReference type="InterPro" id="IPR029062">
    <property type="entry name" value="Class_I_gatase-like"/>
</dbReference>
<dbReference type="Pfam" id="PF00117">
    <property type="entry name" value="GATase"/>
    <property type="match status" value="1"/>
</dbReference>
<dbReference type="InterPro" id="IPR017926">
    <property type="entry name" value="GATASE"/>
</dbReference>
<dbReference type="GO" id="GO:0046654">
    <property type="term" value="P:tetrahydrofolate biosynthetic process"/>
    <property type="evidence" value="ECO:0007669"/>
    <property type="project" value="TreeGrafter"/>
</dbReference>
<dbReference type="EMBL" id="CP003543">
    <property type="protein sequence ID" value="AFP83898.1"/>
    <property type="molecule type" value="Genomic_DNA"/>
</dbReference>
<dbReference type="Gene3D" id="3.40.50.880">
    <property type="match status" value="1"/>
</dbReference>
<name>J3YPZ0_CARRU</name>
<dbReference type="Proteomes" id="UP000003934">
    <property type="component" value="Chromosome"/>
</dbReference>
<dbReference type="RefSeq" id="WP_014887198.1">
    <property type="nucleotide sequence ID" value="NC_018416.1"/>
</dbReference>
<dbReference type="AlphaFoldDB" id="J3YPZ0"/>
<dbReference type="STRING" id="1202538.A353_047"/>
<dbReference type="GO" id="GO:0005829">
    <property type="term" value="C:cytosol"/>
    <property type="evidence" value="ECO:0007669"/>
    <property type="project" value="TreeGrafter"/>
</dbReference>
<keyword evidence="4" id="KW-1185">Reference proteome</keyword>
<dbReference type="GeneID" id="67454589"/>
<evidence type="ECO:0000256" key="1">
    <source>
        <dbReference type="ARBA" id="ARBA00022962"/>
    </source>
</evidence>
<evidence type="ECO:0000313" key="3">
    <source>
        <dbReference type="EMBL" id="AFP83898.1"/>
    </source>
</evidence>
<dbReference type="PANTHER" id="PTHR43418">
    <property type="entry name" value="MULTIFUNCTIONAL TRYPTOPHAN BIOSYNTHESIS PROTEIN-RELATED"/>
    <property type="match status" value="1"/>
</dbReference>
<protein>
    <submittedName>
        <fullName evidence="3">Anthranilate/para-aminobenzoate synthases component II</fullName>
    </submittedName>
</protein>
<keyword evidence="1" id="KW-0315">Glutamine amidotransferase</keyword>
<dbReference type="GO" id="GO:0046820">
    <property type="term" value="F:4-amino-4-deoxychorismate synthase activity"/>
    <property type="evidence" value="ECO:0007669"/>
    <property type="project" value="TreeGrafter"/>
</dbReference>
<dbReference type="GO" id="GO:0004049">
    <property type="term" value="F:anthranilate synthase activity"/>
    <property type="evidence" value="ECO:0007669"/>
    <property type="project" value="TreeGrafter"/>
</dbReference>
<dbReference type="OrthoDB" id="9786812at2"/>
<dbReference type="PRINTS" id="PR00097">
    <property type="entry name" value="ANTSNTHASEII"/>
</dbReference>